<dbReference type="InterPro" id="IPR051338">
    <property type="entry name" value="NodU/CmcH_Carbamoyltrnsfr"/>
</dbReference>
<dbReference type="Pfam" id="PF02543">
    <property type="entry name" value="Carbam_trans_N"/>
    <property type="match status" value="1"/>
</dbReference>
<gene>
    <name evidence="4" type="ORF">BGE01nite_01890</name>
</gene>
<dbReference type="InterPro" id="IPR031730">
    <property type="entry name" value="Carbam_trans_C"/>
</dbReference>
<dbReference type="GO" id="GO:0003824">
    <property type="term" value="F:catalytic activity"/>
    <property type="evidence" value="ECO:0007669"/>
    <property type="project" value="InterPro"/>
</dbReference>
<dbReference type="Gene3D" id="3.90.870.20">
    <property type="entry name" value="Carbamoyltransferase, C-terminal domain"/>
    <property type="match status" value="1"/>
</dbReference>
<dbReference type="AlphaFoldDB" id="A0A512M2G3"/>
<evidence type="ECO:0000259" key="3">
    <source>
        <dbReference type="Pfam" id="PF16861"/>
    </source>
</evidence>
<dbReference type="InterPro" id="IPR038152">
    <property type="entry name" value="Carbam_trans_C_sf"/>
</dbReference>
<evidence type="ECO:0000256" key="1">
    <source>
        <dbReference type="ARBA" id="ARBA00006129"/>
    </source>
</evidence>
<evidence type="ECO:0000313" key="5">
    <source>
        <dbReference type="Proteomes" id="UP000321577"/>
    </source>
</evidence>
<organism evidence="4 5">
    <name type="scientific">Brevifollis gellanilyticus</name>
    <dbReference type="NCBI Taxonomy" id="748831"/>
    <lineage>
        <taxon>Bacteria</taxon>
        <taxon>Pseudomonadati</taxon>
        <taxon>Verrucomicrobiota</taxon>
        <taxon>Verrucomicrobiia</taxon>
        <taxon>Verrucomicrobiales</taxon>
        <taxon>Verrucomicrobiaceae</taxon>
    </lineage>
</organism>
<sequence length="423" mass="47335">MSALPQGTECYALIWEGEMGAFYEIDHELNITLIADVLNQTGNRYGLLYGLADPTFPKDGPYPRSSDAGKLMALASFSRRSTATEKERQLLSFLLDGPYRKLSDYEALSDMPYLDAGLEDPEFRDFAGIYSDAIFERFHHVARAKLNKRLPLIIAGGCGLNCDWNTKWRETELFSEVFVPPVANDSGAAIGTAIDAQFRYTGNPKINWNVYSGLSFRSGVPSDLNSYDVYSKNNDRVADMLANDLILGWAHGRYEIGPRALGNRSILAAPFRDETRVRLNEIKQREQFRPIAPVCLDEDAEKCFGCDHDSPHMLYTYHARIGDLAAVTHVNKTARLQTVTSTSNKELHELLSAFKKRTGYGVLCNTSLNFKGKGFINNMTDLEAYSIGHGLDGFIVDGQAYLLKKSPRYQAYLTSSSRHKSLD</sequence>
<evidence type="ECO:0000259" key="2">
    <source>
        <dbReference type="Pfam" id="PF02543"/>
    </source>
</evidence>
<proteinExistence type="inferred from homology"/>
<dbReference type="InterPro" id="IPR003696">
    <property type="entry name" value="Carbtransf_dom"/>
</dbReference>
<reference evidence="4 5" key="1">
    <citation type="submission" date="2019-07" db="EMBL/GenBank/DDBJ databases">
        <title>Whole genome shotgun sequence of Brevifollis gellanilyticus NBRC 108608.</title>
        <authorList>
            <person name="Hosoyama A."/>
            <person name="Uohara A."/>
            <person name="Ohji S."/>
            <person name="Ichikawa N."/>
        </authorList>
    </citation>
    <scope>NUCLEOTIDE SEQUENCE [LARGE SCALE GENOMIC DNA]</scope>
    <source>
        <strain evidence="4 5">NBRC 108608</strain>
    </source>
</reference>
<comment type="caution">
    <text evidence="4">The sequence shown here is derived from an EMBL/GenBank/DDBJ whole genome shotgun (WGS) entry which is preliminary data.</text>
</comment>
<feature type="domain" description="Carbamoyltransferase C-terminal" evidence="3">
    <location>
        <begin position="238"/>
        <end position="398"/>
    </location>
</feature>
<dbReference type="Gene3D" id="3.30.420.40">
    <property type="match status" value="1"/>
</dbReference>
<accession>A0A512M2G3</accession>
<dbReference type="PANTHER" id="PTHR34847">
    <property type="entry name" value="NODULATION PROTEIN U"/>
    <property type="match status" value="1"/>
</dbReference>
<dbReference type="Proteomes" id="UP000321577">
    <property type="component" value="Unassembled WGS sequence"/>
</dbReference>
<dbReference type="PANTHER" id="PTHR34847:SF1">
    <property type="entry name" value="NODULATION PROTEIN U"/>
    <property type="match status" value="1"/>
</dbReference>
<keyword evidence="5" id="KW-1185">Reference proteome</keyword>
<comment type="similarity">
    <text evidence="1">Belongs to the NodU/CmcH family.</text>
</comment>
<feature type="domain" description="Carbamoyltransferase" evidence="2">
    <location>
        <begin position="137"/>
        <end position="194"/>
    </location>
</feature>
<evidence type="ECO:0000313" key="4">
    <source>
        <dbReference type="EMBL" id="GEP40898.1"/>
    </source>
</evidence>
<name>A0A512M2G3_9BACT</name>
<protein>
    <submittedName>
        <fullName evidence="4">Uncharacterized protein</fullName>
    </submittedName>
</protein>
<dbReference type="EMBL" id="BKAG01000001">
    <property type="protein sequence ID" value="GEP40898.1"/>
    <property type="molecule type" value="Genomic_DNA"/>
</dbReference>
<dbReference type="Pfam" id="PF16861">
    <property type="entry name" value="Carbam_trans_C"/>
    <property type="match status" value="1"/>
</dbReference>